<proteinExistence type="predicted"/>
<name>A0A4E0PTF6_9EURY</name>
<accession>A0A4E0PTF6</accession>
<evidence type="ECO:0000313" key="2">
    <source>
        <dbReference type="Proteomes" id="UP000297295"/>
    </source>
</evidence>
<sequence>MTEFYFAISLKPKVNSVNWEDVLSNLENTLKSISNSSNQNYHILIATRDPDDLTLLIDTSKTTLITPDFDSPTSIHERDVDKIKTRRLIGSHLKKVAIKPSYVMFLDADDLIHKELVDFVLSDDNRRGYTIFEGYVLDVVDGELRRKDEFNTICGSCYIGYFYPEEMPESPYDMECYFSKHRGHRKHVEVATQNGRKPDSIPFPSVVYIKGHDESLESIKKKSRLEKSKILRLFLLLSTVDTKYYVLLNRISPIRFNDKCEVANKMLSENFGLSTSPPLKVIILAKRRFRFLRSRFKKYYDYLYKKVQYSAL</sequence>
<dbReference type="OrthoDB" id="377313at2157"/>
<protein>
    <recommendedName>
        <fullName evidence="3">Glycosyl transferase family 2</fullName>
    </recommendedName>
</protein>
<dbReference type="RefSeq" id="WP_135390227.1">
    <property type="nucleotide sequence ID" value="NZ_PGGK01000012.1"/>
</dbReference>
<reference evidence="1 2" key="1">
    <citation type="submission" date="2017-11" db="EMBL/GenBank/DDBJ databases">
        <title>Isolation and Characterization of Methanogenic Archaea from Saline Meromictic Lake at Siberia.</title>
        <authorList>
            <person name="Shen Y."/>
            <person name="Huang H.-H."/>
            <person name="Lai M.-C."/>
            <person name="Chen S.-C."/>
        </authorList>
    </citation>
    <scope>NUCLEOTIDE SEQUENCE [LARGE SCALE GENOMIC DNA]</scope>
    <source>
        <strain evidence="1 2">SY-01</strain>
    </source>
</reference>
<evidence type="ECO:0008006" key="3">
    <source>
        <dbReference type="Google" id="ProtNLM"/>
    </source>
</evidence>
<evidence type="ECO:0000313" key="1">
    <source>
        <dbReference type="EMBL" id="TGC08023.1"/>
    </source>
</evidence>
<dbReference type="InterPro" id="IPR029044">
    <property type="entry name" value="Nucleotide-diphossugar_trans"/>
</dbReference>
<dbReference type="Proteomes" id="UP000297295">
    <property type="component" value="Unassembled WGS sequence"/>
</dbReference>
<gene>
    <name evidence="1" type="ORF">CUN85_10295</name>
</gene>
<organism evidence="1 2">
    <name type="scientific">Methanolobus halotolerans</name>
    <dbReference type="NCBI Taxonomy" id="2052935"/>
    <lineage>
        <taxon>Archaea</taxon>
        <taxon>Methanobacteriati</taxon>
        <taxon>Methanobacteriota</taxon>
        <taxon>Stenosarchaea group</taxon>
        <taxon>Methanomicrobia</taxon>
        <taxon>Methanosarcinales</taxon>
        <taxon>Methanosarcinaceae</taxon>
        <taxon>Methanolobus</taxon>
    </lineage>
</organism>
<dbReference type="EMBL" id="PGGK01000012">
    <property type="protein sequence ID" value="TGC08023.1"/>
    <property type="molecule type" value="Genomic_DNA"/>
</dbReference>
<comment type="caution">
    <text evidence="1">The sequence shown here is derived from an EMBL/GenBank/DDBJ whole genome shotgun (WGS) entry which is preliminary data.</text>
</comment>
<keyword evidence="2" id="KW-1185">Reference proteome</keyword>
<dbReference type="AlphaFoldDB" id="A0A4E0PTF6"/>
<dbReference type="SUPFAM" id="SSF53448">
    <property type="entry name" value="Nucleotide-diphospho-sugar transferases"/>
    <property type="match status" value="1"/>
</dbReference>